<protein>
    <submittedName>
        <fullName evidence="3">Uncharacterized protein LOC127750896</fullName>
    </submittedName>
</protein>
<feature type="non-terminal residue" evidence="3">
    <location>
        <position position="107"/>
    </location>
</feature>
<accession>A0A9C6XSI3</accession>
<dbReference type="AlphaFoldDB" id="A0A9C6XSI3"/>
<evidence type="ECO:0000313" key="3">
    <source>
        <dbReference type="RefSeq" id="XP_052129523.1"/>
    </source>
</evidence>
<feature type="compositionally biased region" description="Low complexity" evidence="1">
    <location>
        <begin position="70"/>
        <end position="79"/>
    </location>
</feature>
<evidence type="ECO:0000313" key="2">
    <source>
        <dbReference type="Proteomes" id="UP000504606"/>
    </source>
</evidence>
<dbReference type="GeneID" id="127750896"/>
<feature type="region of interest" description="Disordered" evidence="1">
    <location>
        <begin position="70"/>
        <end position="107"/>
    </location>
</feature>
<gene>
    <name evidence="3" type="primary">LOC127750896</name>
</gene>
<feature type="region of interest" description="Disordered" evidence="1">
    <location>
        <begin position="1"/>
        <end position="56"/>
    </location>
</feature>
<sequence length="107" mass="11223">MPTATVNMKMLSISIPRPSKQAGDDVSWSSTSPSESPLSNATSPSSAPAGPHSPWSFVRDGSYRSCIVAGSSRSSTSWAARRRQSAQETSTRRRPLGAPTVAPSSST</sequence>
<proteinExistence type="predicted"/>
<dbReference type="KEGG" id="foc:127750896"/>
<organism evidence="2 3">
    <name type="scientific">Frankliniella occidentalis</name>
    <name type="common">Western flower thrips</name>
    <name type="synonym">Euthrips occidentalis</name>
    <dbReference type="NCBI Taxonomy" id="133901"/>
    <lineage>
        <taxon>Eukaryota</taxon>
        <taxon>Metazoa</taxon>
        <taxon>Ecdysozoa</taxon>
        <taxon>Arthropoda</taxon>
        <taxon>Hexapoda</taxon>
        <taxon>Insecta</taxon>
        <taxon>Pterygota</taxon>
        <taxon>Neoptera</taxon>
        <taxon>Paraneoptera</taxon>
        <taxon>Thysanoptera</taxon>
        <taxon>Terebrantia</taxon>
        <taxon>Thripoidea</taxon>
        <taxon>Thripidae</taxon>
        <taxon>Frankliniella</taxon>
    </lineage>
</organism>
<evidence type="ECO:0000256" key="1">
    <source>
        <dbReference type="SAM" id="MobiDB-lite"/>
    </source>
</evidence>
<dbReference type="Proteomes" id="UP000504606">
    <property type="component" value="Unplaced"/>
</dbReference>
<feature type="compositionally biased region" description="Low complexity" evidence="1">
    <location>
        <begin position="27"/>
        <end position="56"/>
    </location>
</feature>
<name>A0A9C6XSI3_FRAOC</name>
<dbReference type="RefSeq" id="XP_052129523.1">
    <property type="nucleotide sequence ID" value="XM_052273563.1"/>
</dbReference>
<reference evidence="3" key="1">
    <citation type="journal article" date="2018" name="Proc. Natl. Acad. Sci. U.S.A.">
        <title>Phylogenomics and the evolution of hemipteroid insects.</title>
        <authorList>
            <person name="Johnson K.P."/>
            <person name="Dietrich C.H."/>
            <person name="Friedrich F."/>
            <person name="Beutel R.G."/>
            <person name="Wipfler B."/>
            <person name="Peters R.S."/>
            <person name="Allen J.M."/>
            <person name="Petersen M."/>
            <person name="Donath A."/>
            <person name="Walden K.K."/>
            <person name="Kozlov A.M."/>
            <person name="Podsiadlowski L."/>
            <person name="Mayer C."/>
            <person name="Meusemann K."/>
            <person name="Vasilikopoulos A."/>
            <person name="Waterhouse R.M."/>
            <person name="Cameron S.L."/>
            <person name="Weirauch C."/>
            <person name="Swanson D.R."/>
            <person name="Percy D.M."/>
            <person name="Hardy N.B."/>
            <person name="Terry I."/>
            <person name="Liu S."/>
            <person name="Zhou X."/>
            <person name="Misof B."/>
            <person name="Robertson H.M."/>
            <person name="Yoshizawa K."/>
        </authorList>
    </citation>
    <scope>NUCLEOTIDE SEQUENCE</scope>
    <source>
        <tissue evidence="3">Whole organism</tissue>
    </source>
</reference>
<reference evidence="3" key="2">
    <citation type="submission" date="2025-08" db="UniProtKB">
        <authorList>
            <consortium name="RefSeq"/>
        </authorList>
    </citation>
    <scope>IDENTIFICATION</scope>
    <source>
        <tissue evidence="3">Whole organism</tissue>
    </source>
</reference>
<keyword evidence="2" id="KW-1185">Reference proteome</keyword>